<feature type="domain" description="DUF7918" evidence="1">
    <location>
        <begin position="9"/>
        <end position="211"/>
    </location>
</feature>
<name>A0A8H6WL93_MYCCL</name>
<dbReference type="PANTHER" id="PTHR36223">
    <property type="entry name" value="BETA-LACTAMASE-TYPE TRANSPEPTIDASE FOLD DOMAIN CONTAINING PROTEIN"/>
    <property type="match status" value="1"/>
</dbReference>
<gene>
    <name evidence="2" type="ORF">HMN09_00213200</name>
</gene>
<reference evidence="2" key="1">
    <citation type="submission" date="2020-05" db="EMBL/GenBank/DDBJ databases">
        <title>Mycena genomes resolve the evolution of fungal bioluminescence.</title>
        <authorList>
            <person name="Tsai I.J."/>
        </authorList>
    </citation>
    <scope>NUCLEOTIDE SEQUENCE</scope>
    <source>
        <strain evidence="2">110903Hualien_Pintung</strain>
    </source>
</reference>
<dbReference type="OrthoDB" id="3364132at2759"/>
<evidence type="ECO:0000313" key="2">
    <source>
        <dbReference type="EMBL" id="KAF7321241.1"/>
    </source>
</evidence>
<comment type="caution">
    <text evidence="2">The sequence shown here is derived from an EMBL/GenBank/DDBJ whole genome shotgun (WGS) entry which is preliminary data.</text>
</comment>
<evidence type="ECO:0000259" key="1">
    <source>
        <dbReference type="Pfam" id="PF25534"/>
    </source>
</evidence>
<protein>
    <recommendedName>
        <fullName evidence="1">DUF7918 domain-containing protein</fullName>
    </recommendedName>
</protein>
<dbReference type="Proteomes" id="UP000613580">
    <property type="component" value="Unassembled WGS sequence"/>
</dbReference>
<dbReference type="Pfam" id="PF25534">
    <property type="entry name" value="DUF7918"/>
    <property type="match status" value="1"/>
</dbReference>
<keyword evidence="3" id="KW-1185">Reference proteome</keyword>
<evidence type="ECO:0000313" key="3">
    <source>
        <dbReference type="Proteomes" id="UP000613580"/>
    </source>
</evidence>
<dbReference type="EMBL" id="JACAZE010000002">
    <property type="protein sequence ID" value="KAF7321241.1"/>
    <property type="molecule type" value="Genomic_DNA"/>
</dbReference>
<dbReference type="InterPro" id="IPR057678">
    <property type="entry name" value="DUF7918"/>
</dbReference>
<dbReference type="PANTHER" id="PTHR36223:SF1">
    <property type="entry name" value="TRANSCRIPTION ELONGATION FACTOR EAF N-TERMINAL DOMAIN-CONTAINING PROTEIN"/>
    <property type="match status" value="1"/>
</dbReference>
<accession>A0A8H6WL93</accession>
<proteinExistence type="predicted"/>
<sequence>MRLGQYLASILVDRAPLTEYDVKLSEDGQSVVCWVPSTENQPFSVRSMDHAPHPSILLSSRVVLDGRECGRKCLTKAKDGSGVSMNVRDTISTSDYTRRTLWFGKQAVTDDDAYLNAKISPDFGSIIVEIREVEHNATYKKKTDYRRINAAFAPKVLHEKSKKGLGHSVQLGEEVQSKYNRKSNHATIRQVATFTFRYRTIELLRAQGIAPPLPSPAAKNVGLSGDDLIDLTLDDSDERVKREDVETKIKREKKRVRRENEIIDLT</sequence>
<organism evidence="2 3">
    <name type="scientific">Mycena chlorophos</name>
    <name type="common">Agaric fungus</name>
    <name type="synonym">Agaricus chlorophos</name>
    <dbReference type="NCBI Taxonomy" id="658473"/>
    <lineage>
        <taxon>Eukaryota</taxon>
        <taxon>Fungi</taxon>
        <taxon>Dikarya</taxon>
        <taxon>Basidiomycota</taxon>
        <taxon>Agaricomycotina</taxon>
        <taxon>Agaricomycetes</taxon>
        <taxon>Agaricomycetidae</taxon>
        <taxon>Agaricales</taxon>
        <taxon>Marasmiineae</taxon>
        <taxon>Mycenaceae</taxon>
        <taxon>Mycena</taxon>
    </lineage>
</organism>
<dbReference type="AlphaFoldDB" id="A0A8H6WL93"/>